<dbReference type="Pfam" id="PF16859">
    <property type="entry name" value="TetR_C_11"/>
    <property type="match status" value="1"/>
</dbReference>
<dbReference type="KEGG" id="dsc:ABOD76_02675"/>
<keyword evidence="2 4" id="KW-0238">DNA-binding</keyword>
<keyword evidence="3" id="KW-0804">Transcription</keyword>
<geneLocation type="plasmid" evidence="6">
    <name>pDson01</name>
</geneLocation>
<evidence type="ECO:0000313" key="6">
    <source>
        <dbReference type="EMBL" id="XBV83608.1"/>
    </source>
</evidence>
<dbReference type="PANTHER" id="PTHR30055">
    <property type="entry name" value="HTH-TYPE TRANSCRIPTIONAL REGULATOR RUTR"/>
    <property type="match status" value="1"/>
</dbReference>
<dbReference type="RefSeq" id="WP_350241204.1">
    <property type="nucleotide sequence ID" value="NZ_CP158297.1"/>
</dbReference>
<organism evidence="6">
    <name type="scientific">Deinococcus sonorensis KR-87</name>
    <dbReference type="NCBI Taxonomy" id="694439"/>
    <lineage>
        <taxon>Bacteria</taxon>
        <taxon>Thermotogati</taxon>
        <taxon>Deinococcota</taxon>
        <taxon>Deinococci</taxon>
        <taxon>Deinococcales</taxon>
        <taxon>Deinococcaceae</taxon>
        <taxon>Deinococcus</taxon>
    </lineage>
</organism>
<dbReference type="InterPro" id="IPR001647">
    <property type="entry name" value="HTH_TetR"/>
</dbReference>
<dbReference type="PANTHER" id="PTHR30055:SF148">
    <property type="entry name" value="TETR-FAMILY TRANSCRIPTIONAL REGULATOR"/>
    <property type="match status" value="1"/>
</dbReference>
<evidence type="ECO:0000256" key="2">
    <source>
        <dbReference type="ARBA" id="ARBA00023125"/>
    </source>
</evidence>
<dbReference type="PROSITE" id="PS50977">
    <property type="entry name" value="HTH_TETR_2"/>
    <property type="match status" value="1"/>
</dbReference>
<dbReference type="InterPro" id="IPR036271">
    <property type="entry name" value="Tet_transcr_reg_TetR-rel_C_sf"/>
</dbReference>
<dbReference type="EMBL" id="CP158297">
    <property type="protein sequence ID" value="XBV83608.1"/>
    <property type="molecule type" value="Genomic_DNA"/>
</dbReference>
<dbReference type="Gene3D" id="1.10.10.60">
    <property type="entry name" value="Homeodomain-like"/>
    <property type="match status" value="1"/>
</dbReference>
<dbReference type="InterPro" id="IPR009057">
    <property type="entry name" value="Homeodomain-like_sf"/>
</dbReference>
<evidence type="ECO:0000256" key="3">
    <source>
        <dbReference type="ARBA" id="ARBA00023163"/>
    </source>
</evidence>
<feature type="DNA-binding region" description="H-T-H motif" evidence="4">
    <location>
        <begin position="35"/>
        <end position="54"/>
    </location>
</feature>
<dbReference type="InterPro" id="IPR050109">
    <property type="entry name" value="HTH-type_TetR-like_transc_reg"/>
</dbReference>
<dbReference type="SUPFAM" id="SSF46689">
    <property type="entry name" value="Homeodomain-like"/>
    <property type="match status" value="1"/>
</dbReference>
<proteinExistence type="predicted"/>
<keyword evidence="1" id="KW-0805">Transcription regulation</keyword>
<dbReference type="AlphaFoldDB" id="A0AAU7U5H8"/>
<dbReference type="SUPFAM" id="SSF48498">
    <property type="entry name" value="Tetracyclin repressor-like, C-terminal domain"/>
    <property type="match status" value="1"/>
</dbReference>
<keyword evidence="6" id="KW-0614">Plasmid</keyword>
<evidence type="ECO:0000259" key="5">
    <source>
        <dbReference type="PROSITE" id="PS50977"/>
    </source>
</evidence>
<sequence length="192" mass="21444">MTIRAPGRPRNAAHSDRAKTAALELLAEEGYAAINMETIAQRTGIARQTLYRRWPHKRALILDAFADQADQLPDLPDTGDLETDLKTLLRATTAKFNSPCGSTNRAFVAEGLQDPAVMTDLWGRHFSKRRRQVATLLQRARARGERLALDDDTLTDLLLGPLWYRLLMQHAPLDNAFADAVAADIARRARMT</sequence>
<dbReference type="GO" id="GO:0000976">
    <property type="term" value="F:transcription cis-regulatory region binding"/>
    <property type="evidence" value="ECO:0007669"/>
    <property type="project" value="TreeGrafter"/>
</dbReference>
<name>A0AAU7U5H8_9DEIO</name>
<dbReference type="Pfam" id="PF00440">
    <property type="entry name" value="TetR_N"/>
    <property type="match status" value="1"/>
</dbReference>
<dbReference type="Gene3D" id="1.10.357.10">
    <property type="entry name" value="Tetracycline Repressor, domain 2"/>
    <property type="match status" value="1"/>
</dbReference>
<feature type="domain" description="HTH tetR-type" evidence="5">
    <location>
        <begin position="12"/>
        <end position="72"/>
    </location>
</feature>
<evidence type="ECO:0000256" key="1">
    <source>
        <dbReference type="ARBA" id="ARBA00023015"/>
    </source>
</evidence>
<gene>
    <name evidence="6" type="ORF">ABOD76_02675</name>
</gene>
<accession>A0AAU7U5H8</accession>
<protein>
    <submittedName>
        <fullName evidence="6">TetR/AcrR family transcriptional regulator</fullName>
    </submittedName>
</protein>
<reference evidence="6" key="1">
    <citation type="submission" date="2024-06" db="EMBL/GenBank/DDBJ databases">
        <title>Draft Genome Sequence of Deinococcus sonorensis Type Strain KR-87, a Biofilm Producing Representative of the Genus Deinococcus.</title>
        <authorList>
            <person name="Boren L.S."/>
            <person name="Grosso R.A."/>
            <person name="Hugenberg-Cox A.N."/>
            <person name="Hill J.T.E."/>
            <person name="Albert C.M."/>
            <person name="Tuohy J.M."/>
        </authorList>
    </citation>
    <scope>NUCLEOTIDE SEQUENCE</scope>
    <source>
        <strain evidence="6">KR-87</strain>
        <plasmid evidence="6">pDson01</plasmid>
    </source>
</reference>
<dbReference type="InterPro" id="IPR011075">
    <property type="entry name" value="TetR_C"/>
</dbReference>
<dbReference type="GO" id="GO:0003700">
    <property type="term" value="F:DNA-binding transcription factor activity"/>
    <property type="evidence" value="ECO:0007669"/>
    <property type="project" value="TreeGrafter"/>
</dbReference>
<dbReference type="PRINTS" id="PR00455">
    <property type="entry name" value="HTHTETR"/>
</dbReference>
<evidence type="ECO:0000256" key="4">
    <source>
        <dbReference type="PROSITE-ProRule" id="PRU00335"/>
    </source>
</evidence>